<sequence length="62" mass="6681">MLAKSKSDVYESKIDLESLKPVALYSCNTVSIVATGAPHNVSTVVASFAPFAIMSSKKVFDW</sequence>
<reference evidence="2" key="1">
    <citation type="submission" date="2018-06" db="EMBL/GenBank/DDBJ databases">
        <authorList>
            <consortium name="Pathogen Informatics"/>
        </authorList>
    </citation>
    <scope>NUCLEOTIDE SEQUENCE [LARGE SCALE GENOMIC DNA]</scope>
    <source>
        <strain evidence="2">NCTC10132</strain>
    </source>
</reference>
<evidence type="ECO:0000313" key="1">
    <source>
        <dbReference type="EMBL" id="SYV97031.1"/>
    </source>
</evidence>
<dbReference type="AlphaFoldDB" id="A0A3B0Q9X9"/>
<name>A0A3B0Q9X9_9BACT</name>
<protein>
    <submittedName>
        <fullName evidence="1">Uncharacterized protein</fullName>
    </submittedName>
</protein>
<keyword evidence="2" id="KW-1185">Reference proteome</keyword>
<organism evidence="1 2">
    <name type="scientific">Mycoplasmopsis edwardii</name>
    <dbReference type="NCBI Taxonomy" id="53558"/>
    <lineage>
        <taxon>Bacteria</taxon>
        <taxon>Bacillati</taxon>
        <taxon>Mycoplasmatota</taxon>
        <taxon>Mycoplasmoidales</taxon>
        <taxon>Metamycoplasmataceae</taxon>
        <taxon>Mycoplasmopsis</taxon>
    </lineage>
</organism>
<feature type="non-terminal residue" evidence="1">
    <location>
        <position position="62"/>
    </location>
</feature>
<accession>A0A3B0Q9X9</accession>
<dbReference type="EMBL" id="LS991951">
    <property type="protein sequence ID" value="SYV97031.1"/>
    <property type="molecule type" value="Genomic_DNA"/>
</dbReference>
<proteinExistence type="predicted"/>
<gene>
    <name evidence="1" type="ORF">NCTC10132_00386</name>
</gene>
<evidence type="ECO:0000313" key="2">
    <source>
        <dbReference type="Proteomes" id="UP000257559"/>
    </source>
</evidence>
<dbReference type="KEGG" id="medw:NCTC10132_00386"/>
<dbReference type="Proteomes" id="UP000257559">
    <property type="component" value="Chromosome"/>
</dbReference>